<evidence type="ECO:0000256" key="6">
    <source>
        <dbReference type="PROSITE-ProRule" id="PRU00552"/>
    </source>
</evidence>
<dbReference type="GO" id="GO:0005524">
    <property type="term" value="F:ATP binding"/>
    <property type="evidence" value="ECO:0007669"/>
    <property type="project" value="UniProtKB-UniRule"/>
</dbReference>
<reference evidence="13 14" key="1">
    <citation type="submission" date="2019-08" db="EMBL/GenBank/DDBJ databases">
        <title>The genome of the soybean aphid Biotype 1, its phylome, world population structure and adaptation to the North American continent.</title>
        <authorList>
            <person name="Giordano R."/>
            <person name="Donthu R.K."/>
            <person name="Hernandez A.G."/>
            <person name="Wright C.L."/>
            <person name="Zimin A.V."/>
        </authorList>
    </citation>
    <scope>NUCLEOTIDE SEQUENCE [LARGE SCALE GENOMIC DNA]</scope>
    <source>
        <tissue evidence="13">Whole aphids</tissue>
    </source>
</reference>
<dbReference type="PROSITE" id="PS51192">
    <property type="entry name" value="HELICASE_ATP_BIND_1"/>
    <property type="match status" value="1"/>
</dbReference>
<feature type="region of interest" description="Disordered" evidence="9">
    <location>
        <begin position="84"/>
        <end position="109"/>
    </location>
</feature>
<evidence type="ECO:0000256" key="2">
    <source>
        <dbReference type="ARBA" id="ARBA00022801"/>
    </source>
</evidence>
<evidence type="ECO:0000259" key="12">
    <source>
        <dbReference type="PROSITE" id="PS51195"/>
    </source>
</evidence>
<dbReference type="Proteomes" id="UP000475862">
    <property type="component" value="Unassembled WGS sequence"/>
</dbReference>
<dbReference type="InterPro" id="IPR014014">
    <property type="entry name" value="RNA_helicase_DEAD_Q_motif"/>
</dbReference>
<evidence type="ECO:0000256" key="8">
    <source>
        <dbReference type="RuleBase" id="RU365068"/>
    </source>
</evidence>
<dbReference type="GO" id="GO:0010468">
    <property type="term" value="P:regulation of gene expression"/>
    <property type="evidence" value="ECO:0007669"/>
    <property type="project" value="UniProtKB-ARBA"/>
</dbReference>
<evidence type="ECO:0000256" key="9">
    <source>
        <dbReference type="SAM" id="MobiDB-lite"/>
    </source>
</evidence>
<evidence type="ECO:0000256" key="3">
    <source>
        <dbReference type="ARBA" id="ARBA00022806"/>
    </source>
</evidence>
<accession>A0A6G0T263</accession>
<dbReference type="InterPro" id="IPR027417">
    <property type="entry name" value="P-loop_NTPase"/>
</dbReference>
<keyword evidence="4 7" id="KW-0067">ATP-binding</keyword>
<gene>
    <name evidence="13" type="ORF">AGLY_014776</name>
</gene>
<comment type="function">
    <text evidence="8">RNA helicase.</text>
</comment>
<proteinExistence type="inferred from homology"/>
<organism evidence="13 14">
    <name type="scientific">Aphis glycines</name>
    <name type="common">Soybean aphid</name>
    <dbReference type="NCBI Taxonomy" id="307491"/>
    <lineage>
        <taxon>Eukaryota</taxon>
        <taxon>Metazoa</taxon>
        <taxon>Ecdysozoa</taxon>
        <taxon>Arthropoda</taxon>
        <taxon>Hexapoda</taxon>
        <taxon>Insecta</taxon>
        <taxon>Pterygota</taxon>
        <taxon>Neoptera</taxon>
        <taxon>Paraneoptera</taxon>
        <taxon>Hemiptera</taxon>
        <taxon>Sternorrhyncha</taxon>
        <taxon>Aphidomorpha</taxon>
        <taxon>Aphidoidea</taxon>
        <taxon>Aphididae</taxon>
        <taxon>Aphidini</taxon>
        <taxon>Aphis</taxon>
        <taxon>Aphis</taxon>
    </lineage>
</organism>
<dbReference type="CDD" id="cd17946">
    <property type="entry name" value="DEADc_DDX24"/>
    <property type="match status" value="1"/>
</dbReference>
<dbReference type="GO" id="GO:0003724">
    <property type="term" value="F:RNA helicase activity"/>
    <property type="evidence" value="ECO:0007669"/>
    <property type="project" value="UniProtKB-EC"/>
</dbReference>
<dbReference type="AlphaFoldDB" id="A0A6G0T263"/>
<dbReference type="PANTHER" id="PTHR24031">
    <property type="entry name" value="RNA HELICASE"/>
    <property type="match status" value="1"/>
</dbReference>
<keyword evidence="1 7" id="KW-0547">Nucleotide-binding</keyword>
<dbReference type="CDD" id="cd18787">
    <property type="entry name" value="SF2_C_DEAD"/>
    <property type="match status" value="1"/>
</dbReference>
<protein>
    <recommendedName>
        <fullName evidence="8">ATP-dependent RNA helicase</fullName>
        <ecNumber evidence="8">3.6.4.13</ecNumber>
    </recommendedName>
</protein>
<dbReference type="SMART" id="SM00490">
    <property type="entry name" value="HELICc"/>
    <property type="match status" value="1"/>
</dbReference>
<dbReference type="Pfam" id="PF00270">
    <property type="entry name" value="DEAD"/>
    <property type="match status" value="1"/>
</dbReference>
<comment type="catalytic activity">
    <reaction evidence="8">
        <text>ATP + H2O = ADP + phosphate + H(+)</text>
        <dbReference type="Rhea" id="RHEA:13065"/>
        <dbReference type="ChEBI" id="CHEBI:15377"/>
        <dbReference type="ChEBI" id="CHEBI:15378"/>
        <dbReference type="ChEBI" id="CHEBI:30616"/>
        <dbReference type="ChEBI" id="CHEBI:43474"/>
        <dbReference type="ChEBI" id="CHEBI:456216"/>
        <dbReference type="EC" id="3.6.4.13"/>
    </reaction>
</comment>
<keyword evidence="14" id="KW-1185">Reference proteome</keyword>
<feature type="domain" description="DEAD-box RNA helicase Q" evidence="12">
    <location>
        <begin position="13"/>
        <end position="41"/>
    </location>
</feature>
<evidence type="ECO:0000259" key="10">
    <source>
        <dbReference type="PROSITE" id="PS51192"/>
    </source>
</evidence>
<dbReference type="PROSITE" id="PS51195">
    <property type="entry name" value="Q_MOTIF"/>
    <property type="match status" value="1"/>
</dbReference>
<dbReference type="OrthoDB" id="4310724at2759"/>
<dbReference type="SMART" id="SM00487">
    <property type="entry name" value="DEXDc"/>
    <property type="match status" value="1"/>
</dbReference>
<dbReference type="PROSITE" id="PS51194">
    <property type="entry name" value="HELICASE_CTER"/>
    <property type="match status" value="1"/>
</dbReference>
<keyword evidence="2 7" id="KW-0378">Hydrolase</keyword>
<dbReference type="EMBL" id="VYZN01000065">
    <property type="protein sequence ID" value="KAE9524726.1"/>
    <property type="molecule type" value="Genomic_DNA"/>
</dbReference>
<feature type="domain" description="Helicase C-terminal" evidence="11">
    <location>
        <begin position="315"/>
        <end position="474"/>
    </location>
</feature>
<sequence length="550" mass="62229">MMLWENFCPIAMNDWKSLNIRTEILNALKLKNFTKPTKIQSESIPPAIDDQRDILGAAETGSGKTLAFAIPILNGILNARSAKSESDASDCDSESENGTGSELDSEPEVLEELDENGLGCVAVVNLPPDNYIRTNKKLWAVILVPTRELAMQVKNHIEDVAKFTNISIAAIVGGLSSEKQERILKKGPEIVVATPGRLWELVQRNEPHLMQLNKVKYFVIDEADRMVETAHFPELHLMLEKINLKKNNKRQNFVFSATLTMVHKAPYRVNIKNKKKIKKNLTPEDKLKSLIQLIGMKNPHVVNLTTVNCVTSTVKEMQIFCSVKEKDGYLYYFLKQNPGRSLVFCNSISCVKRLASVLSILKLNPLPIHSNMIQKQRLKNLDKFRANDHGLLLATDVAARGLDIIGVNHVIHYDVPRTAEIYIHRSGRTARASNIGLSLLICTPEKKNVYLNVLRTMKREKELPRFEVQLRTLQTFLACVKLAQEITTLEEKAKKETASTNWFNKAAEEMEIILDEDELPRGMGTSDLKKHKKLVNSKRKQLEMFLSTIK</sequence>
<keyword evidence="3 7" id="KW-0347">Helicase</keyword>
<keyword evidence="5 8" id="KW-0694">RNA-binding</keyword>
<comment type="domain">
    <text evidence="8">The Q motif is unique to and characteristic of the DEAD box family of RNA helicases and controls ATP binding and hydrolysis.</text>
</comment>
<evidence type="ECO:0000256" key="4">
    <source>
        <dbReference type="ARBA" id="ARBA00022840"/>
    </source>
</evidence>
<feature type="domain" description="Helicase ATP-binding" evidence="10">
    <location>
        <begin position="45"/>
        <end position="277"/>
    </location>
</feature>
<evidence type="ECO:0000256" key="7">
    <source>
        <dbReference type="RuleBase" id="RU000492"/>
    </source>
</evidence>
<dbReference type="Pfam" id="PF00271">
    <property type="entry name" value="Helicase_C"/>
    <property type="match status" value="1"/>
</dbReference>
<comment type="similarity">
    <text evidence="7">Belongs to the DEAD box helicase family.</text>
</comment>
<evidence type="ECO:0000313" key="13">
    <source>
        <dbReference type="EMBL" id="KAE9524726.1"/>
    </source>
</evidence>
<dbReference type="InterPro" id="IPR014001">
    <property type="entry name" value="Helicase_ATP-bd"/>
</dbReference>
<dbReference type="PROSITE" id="PS00039">
    <property type="entry name" value="DEAD_ATP_HELICASE"/>
    <property type="match status" value="1"/>
</dbReference>
<name>A0A6G0T263_APHGL</name>
<feature type="short sequence motif" description="Q motif" evidence="6">
    <location>
        <begin position="13"/>
        <end position="41"/>
    </location>
</feature>
<dbReference type="GO" id="GO:0016787">
    <property type="term" value="F:hydrolase activity"/>
    <property type="evidence" value="ECO:0007669"/>
    <property type="project" value="UniProtKB-KW"/>
</dbReference>
<dbReference type="EC" id="3.6.4.13" evidence="8"/>
<dbReference type="InterPro" id="IPR000629">
    <property type="entry name" value="RNA-helicase_DEAD-box_CS"/>
</dbReference>
<dbReference type="SUPFAM" id="SSF52540">
    <property type="entry name" value="P-loop containing nucleoside triphosphate hydrolases"/>
    <property type="match status" value="2"/>
</dbReference>
<evidence type="ECO:0000256" key="1">
    <source>
        <dbReference type="ARBA" id="ARBA00022741"/>
    </source>
</evidence>
<dbReference type="Gene3D" id="3.40.50.300">
    <property type="entry name" value="P-loop containing nucleotide triphosphate hydrolases"/>
    <property type="match status" value="2"/>
</dbReference>
<dbReference type="InterPro" id="IPR011545">
    <property type="entry name" value="DEAD/DEAH_box_helicase_dom"/>
</dbReference>
<comment type="caution">
    <text evidence="13">The sequence shown here is derived from an EMBL/GenBank/DDBJ whole genome shotgun (WGS) entry which is preliminary data.</text>
</comment>
<evidence type="ECO:0000259" key="11">
    <source>
        <dbReference type="PROSITE" id="PS51194"/>
    </source>
</evidence>
<dbReference type="GO" id="GO:0003723">
    <property type="term" value="F:RNA binding"/>
    <property type="evidence" value="ECO:0007669"/>
    <property type="project" value="UniProtKB-UniRule"/>
</dbReference>
<evidence type="ECO:0000313" key="14">
    <source>
        <dbReference type="Proteomes" id="UP000475862"/>
    </source>
</evidence>
<evidence type="ECO:0000256" key="5">
    <source>
        <dbReference type="ARBA" id="ARBA00022884"/>
    </source>
</evidence>
<dbReference type="InterPro" id="IPR001650">
    <property type="entry name" value="Helicase_C-like"/>
</dbReference>